<dbReference type="InterPro" id="IPR010987">
    <property type="entry name" value="Glutathione-S-Trfase_C-like"/>
</dbReference>
<dbReference type="CDD" id="cd03051">
    <property type="entry name" value="GST_N_GTT2_like"/>
    <property type="match status" value="1"/>
</dbReference>
<dbReference type="InterPro" id="IPR036282">
    <property type="entry name" value="Glutathione-S-Trfase_C_sf"/>
</dbReference>
<reference evidence="3" key="1">
    <citation type="submission" date="2018-06" db="EMBL/GenBank/DDBJ databases">
        <authorList>
            <person name="Zhirakovskaya E."/>
        </authorList>
    </citation>
    <scope>NUCLEOTIDE SEQUENCE</scope>
</reference>
<dbReference type="InterPro" id="IPR036249">
    <property type="entry name" value="Thioredoxin-like_sf"/>
</dbReference>
<dbReference type="GO" id="GO:0004364">
    <property type="term" value="F:glutathione transferase activity"/>
    <property type="evidence" value="ECO:0007669"/>
    <property type="project" value="UniProtKB-EC"/>
</dbReference>
<organism evidence="3">
    <name type="scientific">hydrothermal vent metagenome</name>
    <dbReference type="NCBI Taxonomy" id="652676"/>
    <lineage>
        <taxon>unclassified sequences</taxon>
        <taxon>metagenomes</taxon>
        <taxon>ecological metagenomes</taxon>
    </lineage>
</organism>
<dbReference type="Gene3D" id="3.40.30.10">
    <property type="entry name" value="Glutaredoxin"/>
    <property type="match status" value="1"/>
</dbReference>
<accession>A0A3B0SWV9</accession>
<dbReference type="CDD" id="cd03182">
    <property type="entry name" value="GST_C_GTT2_like"/>
    <property type="match status" value="1"/>
</dbReference>
<dbReference type="PANTHER" id="PTHR44051">
    <property type="entry name" value="GLUTATHIONE S-TRANSFERASE-RELATED"/>
    <property type="match status" value="1"/>
</dbReference>
<dbReference type="InterPro" id="IPR034345">
    <property type="entry name" value="Gtt2-like_N"/>
</dbReference>
<dbReference type="EMBL" id="UOEC01000181">
    <property type="protein sequence ID" value="VAW00954.1"/>
    <property type="molecule type" value="Genomic_DNA"/>
</dbReference>
<proteinExistence type="predicted"/>
<name>A0A3B0SWV9_9ZZZZ</name>
<dbReference type="Pfam" id="PF00043">
    <property type="entry name" value="GST_C"/>
    <property type="match status" value="1"/>
</dbReference>
<dbReference type="SFLD" id="SFLDS00019">
    <property type="entry name" value="Glutathione_Transferase_(cytos"/>
    <property type="match status" value="1"/>
</dbReference>
<dbReference type="SUPFAM" id="SSF47616">
    <property type="entry name" value="GST C-terminal domain-like"/>
    <property type="match status" value="1"/>
</dbReference>
<gene>
    <name evidence="3" type="ORF">MNBD_ALPHA08-1206</name>
</gene>
<feature type="domain" description="GST N-terminal" evidence="1">
    <location>
        <begin position="1"/>
        <end position="83"/>
    </location>
</feature>
<protein>
    <submittedName>
        <fullName evidence="3">Glutathione S-transferase</fullName>
        <ecNumber evidence="3">2.5.1.18</ecNumber>
    </submittedName>
</protein>
<dbReference type="Gene3D" id="1.20.1050.10">
    <property type="match status" value="1"/>
</dbReference>
<dbReference type="InterPro" id="IPR040079">
    <property type="entry name" value="Glutathione_S-Trfase"/>
</dbReference>
<feature type="domain" description="GST C-terminal" evidence="2">
    <location>
        <begin position="89"/>
        <end position="207"/>
    </location>
</feature>
<keyword evidence="3" id="KW-0808">Transferase</keyword>
<dbReference type="InterPro" id="IPR004046">
    <property type="entry name" value="GST_C"/>
</dbReference>
<dbReference type="Pfam" id="PF13409">
    <property type="entry name" value="GST_N_2"/>
    <property type="match status" value="1"/>
</dbReference>
<dbReference type="SUPFAM" id="SSF52833">
    <property type="entry name" value="Thioredoxin-like"/>
    <property type="match status" value="1"/>
</dbReference>
<dbReference type="PROSITE" id="PS50404">
    <property type="entry name" value="GST_NTER"/>
    <property type="match status" value="1"/>
</dbReference>
<evidence type="ECO:0000313" key="3">
    <source>
        <dbReference type="EMBL" id="VAW00954.1"/>
    </source>
</evidence>
<dbReference type="InterPro" id="IPR004045">
    <property type="entry name" value="Glutathione_S-Trfase_N"/>
</dbReference>
<dbReference type="EC" id="2.5.1.18" evidence="3"/>
<dbReference type="PROSITE" id="PS50405">
    <property type="entry name" value="GST_CTER"/>
    <property type="match status" value="1"/>
</dbReference>
<dbReference type="InterPro" id="IPR034346">
    <property type="entry name" value="Gtt2-like_C"/>
</dbReference>
<sequence length="207" mass="23036">MKIYEYQGFPNPARIRIALAELGLAEQVEFITIDVPKGEHKRPDFVKKNPFTAVPVLELEDGTTLAECTAITEYLDHLGNGPTSLTGRTAKQRAITHMMQRRAETALLDAVAAYFHHATDGLGPDIEDYQNKDWGLHQRDKALRGMGYFDDVLKSQQFIAGDEFSMADITVIAGLNFADAISIDIPQDLNHLLAWRKLVSQRPSVAA</sequence>
<dbReference type="PANTHER" id="PTHR44051:SF8">
    <property type="entry name" value="GLUTATHIONE S-TRANSFERASE GSTA"/>
    <property type="match status" value="1"/>
</dbReference>
<evidence type="ECO:0000259" key="2">
    <source>
        <dbReference type="PROSITE" id="PS50405"/>
    </source>
</evidence>
<dbReference type="SFLD" id="SFLDG00358">
    <property type="entry name" value="Main_(cytGST)"/>
    <property type="match status" value="1"/>
</dbReference>
<evidence type="ECO:0000259" key="1">
    <source>
        <dbReference type="PROSITE" id="PS50404"/>
    </source>
</evidence>
<dbReference type="AlphaFoldDB" id="A0A3B0SWV9"/>